<keyword evidence="2" id="KW-1185">Reference proteome</keyword>
<reference evidence="1 2" key="1">
    <citation type="submission" date="2018-05" db="EMBL/GenBank/DDBJ databases">
        <title>Genomic Encyclopedia of Type Strains, Phase IV (KMG-IV): sequencing the most valuable type-strain genomes for metagenomic binning, comparative biology and taxonomic classification.</title>
        <authorList>
            <person name="Goeker M."/>
        </authorList>
    </citation>
    <scope>NUCLEOTIDE SEQUENCE [LARGE SCALE GENOMIC DNA]</scope>
    <source>
        <strain evidence="1 2">JC118</strain>
    </source>
</reference>
<accession>A0A318KGX2</accession>
<dbReference type="STRING" id="1034346.GCA_000313565_03310"/>
<dbReference type="OrthoDB" id="9782993at2"/>
<gene>
    <name evidence="1" type="ORF">DES51_111146</name>
</gene>
<organism evidence="1 2">
    <name type="scientific">Dielma fastidiosa</name>
    <dbReference type="NCBI Taxonomy" id="1034346"/>
    <lineage>
        <taxon>Bacteria</taxon>
        <taxon>Bacillati</taxon>
        <taxon>Bacillota</taxon>
        <taxon>Erysipelotrichia</taxon>
        <taxon>Erysipelotrichales</taxon>
        <taxon>Erysipelotrichaceae</taxon>
        <taxon>Dielma</taxon>
    </lineage>
</organism>
<name>A0A318KGX2_9FIRM</name>
<protein>
    <submittedName>
        <fullName evidence="1">Uncharacterized protein</fullName>
    </submittedName>
</protein>
<evidence type="ECO:0000313" key="2">
    <source>
        <dbReference type="Proteomes" id="UP000247612"/>
    </source>
</evidence>
<sequence length="68" mass="7705">MNKFKDQCECCGKYKICFGYKGKLLCDECKKIYLSNKDAENKKIIIDTPSGIKFEQSTLFGLGGLLNE</sequence>
<dbReference type="AlphaFoldDB" id="A0A318KGX2"/>
<dbReference type="EMBL" id="QJKH01000011">
    <property type="protein sequence ID" value="PXX77394.1"/>
    <property type="molecule type" value="Genomic_DNA"/>
</dbReference>
<dbReference type="Proteomes" id="UP000247612">
    <property type="component" value="Unassembled WGS sequence"/>
</dbReference>
<comment type="caution">
    <text evidence="1">The sequence shown here is derived from an EMBL/GenBank/DDBJ whole genome shotgun (WGS) entry which is preliminary data.</text>
</comment>
<dbReference type="RefSeq" id="WP_022939588.1">
    <property type="nucleotide sequence ID" value="NZ_CABKRQ010000010.1"/>
</dbReference>
<proteinExistence type="predicted"/>
<evidence type="ECO:0000313" key="1">
    <source>
        <dbReference type="EMBL" id="PXX77394.1"/>
    </source>
</evidence>